<sequence>MDRPSQEIKDENQRHLLYDQGVPPTDTAGVELPTQKRSQEEKKRKMNDIIIETKELIEQGREKEVFTKFPKSFLTCGENLKALVTKKGLFQDNPHIWNKGAPGSGKSDILQVGYPSYYNKDLNNSFFDLSQLDVHTHVLLQDLDHETVEKLGVSSSRRFATRQDSPSTRSTRHRNAVTSTSKKRRFNTAMFSMGPFMSSASTYPINFWVCAANSKPEQPRSVRLRQARRDISVLRANIQEGHHQSQTIEGTAENLIIIADDED</sequence>
<proteinExistence type="predicted"/>
<feature type="region of interest" description="Disordered" evidence="1">
    <location>
        <begin position="154"/>
        <end position="182"/>
    </location>
</feature>
<feature type="compositionally biased region" description="Basic residues" evidence="1">
    <location>
        <begin position="170"/>
        <end position="182"/>
    </location>
</feature>
<dbReference type="EMBL" id="BSXT01002146">
    <property type="protein sequence ID" value="GMF47367.1"/>
    <property type="molecule type" value="Genomic_DNA"/>
</dbReference>
<dbReference type="Proteomes" id="UP001165121">
    <property type="component" value="Unassembled WGS sequence"/>
</dbReference>
<comment type="caution">
    <text evidence="2">The sequence shown here is derived from an EMBL/GenBank/DDBJ whole genome shotgun (WGS) entry which is preliminary data.</text>
</comment>
<gene>
    <name evidence="2" type="ORF">Pfra01_001784500</name>
</gene>
<protein>
    <submittedName>
        <fullName evidence="2">Unnamed protein product</fullName>
    </submittedName>
</protein>
<organism evidence="2 3">
    <name type="scientific">Phytophthora fragariaefolia</name>
    <dbReference type="NCBI Taxonomy" id="1490495"/>
    <lineage>
        <taxon>Eukaryota</taxon>
        <taxon>Sar</taxon>
        <taxon>Stramenopiles</taxon>
        <taxon>Oomycota</taxon>
        <taxon>Peronosporomycetes</taxon>
        <taxon>Peronosporales</taxon>
        <taxon>Peronosporaceae</taxon>
        <taxon>Phytophthora</taxon>
    </lineage>
</organism>
<feature type="compositionally biased region" description="Basic and acidic residues" evidence="1">
    <location>
        <begin position="1"/>
        <end position="17"/>
    </location>
</feature>
<evidence type="ECO:0000313" key="3">
    <source>
        <dbReference type="Proteomes" id="UP001165121"/>
    </source>
</evidence>
<feature type="region of interest" description="Disordered" evidence="1">
    <location>
        <begin position="1"/>
        <end position="44"/>
    </location>
</feature>
<reference evidence="2" key="1">
    <citation type="submission" date="2023-04" db="EMBL/GenBank/DDBJ databases">
        <title>Phytophthora fragariaefolia NBRC 109709.</title>
        <authorList>
            <person name="Ichikawa N."/>
            <person name="Sato H."/>
            <person name="Tonouchi N."/>
        </authorList>
    </citation>
    <scope>NUCLEOTIDE SEQUENCE</scope>
    <source>
        <strain evidence="2">NBRC 109709</strain>
    </source>
</reference>
<dbReference type="AlphaFoldDB" id="A0A9W6XUL8"/>
<evidence type="ECO:0000313" key="2">
    <source>
        <dbReference type="EMBL" id="GMF47367.1"/>
    </source>
</evidence>
<evidence type="ECO:0000256" key="1">
    <source>
        <dbReference type="SAM" id="MobiDB-lite"/>
    </source>
</evidence>
<keyword evidence="3" id="KW-1185">Reference proteome</keyword>
<dbReference type="OrthoDB" id="159597at2759"/>
<name>A0A9W6XUL8_9STRA</name>
<accession>A0A9W6XUL8</accession>
<feature type="compositionally biased region" description="Polar residues" evidence="1">
    <location>
        <begin position="154"/>
        <end position="169"/>
    </location>
</feature>